<dbReference type="InterPro" id="IPR005064">
    <property type="entry name" value="BUG"/>
</dbReference>
<dbReference type="Pfam" id="PF03401">
    <property type="entry name" value="TctC"/>
    <property type="match status" value="1"/>
</dbReference>
<dbReference type="Gene3D" id="3.40.190.10">
    <property type="entry name" value="Periplasmic binding protein-like II"/>
    <property type="match status" value="1"/>
</dbReference>
<comment type="caution">
    <text evidence="3">The sequence shown here is derived from an EMBL/GenBank/DDBJ whole genome shotgun (WGS) entry which is preliminary data.</text>
</comment>
<dbReference type="InterPro" id="IPR042100">
    <property type="entry name" value="Bug_dom1"/>
</dbReference>
<keyword evidence="2" id="KW-0732">Signal</keyword>
<dbReference type="InterPro" id="IPR006311">
    <property type="entry name" value="TAT_signal"/>
</dbReference>
<evidence type="ECO:0000313" key="4">
    <source>
        <dbReference type="Proteomes" id="UP000273119"/>
    </source>
</evidence>
<keyword evidence="4" id="KW-1185">Reference proteome</keyword>
<proteinExistence type="inferred from homology"/>
<dbReference type="AlphaFoldDB" id="A0A496PJS9"/>
<feature type="chain" id="PRO_5019820620" evidence="2">
    <location>
        <begin position="29"/>
        <end position="340"/>
    </location>
</feature>
<gene>
    <name evidence="3" type="ORF">DWQ67_06605</name>
</gene>
<evidence type="ECO:0000313" key="3">
    <source>
        <dbReference type="EMBL" id="RKW70764.1"/>
    </source>
</evidence>
<dbReference type="PROSITE" id="PS51318">
    <property type="entry name" value="TAT"/>
    <property type="match status" value="1"/>
</dbReference>
<sequence>MGGMKRRTVLRSALLGGAAALTGSTALAGCSAPPATSARRLMVPNLPGGGYDATARTAAKILGAEGLTEGQLEVFNLPGASGLVGLSRMAAEAGNGALGMVMGLGLLGAAVSAGRQQELLSTTPLVLLLTEPGVVMVPRSSRWFSLGEMVRQWRRDPGAVRMGGGSAVGGPDHLLPMQLARAAGMSPDLVKFSPYDGGGDLMPALLGGPGRAPAVDVGVSGPGEFLPQIRSGAVRVLAVSGDTRLPGVDAPTLAEAGFDVDFANWRGVVAPPGIPQDAVQEWRELLGALATSPAWEQACRDSGWQRRVPGTDVASFLAQQARTVKDTLAELGLATQPPRT</sequence>
<dbReference type="CDD" id="cd07012">
    <property type="entry name" value="PBP2_Bug_TTT"/>
    <property type="match status" value="1"/>
</dbReference>
<comment type="similarity">
    <text evidence="1">Belongs to the UPF0065 (bug) family.</text>
</comment>
<dbReference type="Proteomes" id="UP000273119">
    <property type="component" value="Unassembled WGS sequence"/>
</dbReference>
<dbReference type="PIRSF" id="PIRSF017082">
    <property type="entry name" value="YflP"/>
    <property type="match status" value="1"/>
</dbReference>
<reference evidence="3 4" key="1">
    <citation type="submission" date="2018-07" db="EMBL/GenBank/DDBJ databases">
        <title>Arthrobacter sp. nov., isolated from raw cow's milk with high bacterial count.</title>
        <authorList>
            <person name="Hahne J."/>
            <person name="Isele D."/>
            <person name="Lipski A."/>
        </authorList>
    </citation>
    <scope>NUCLEOTIDE SEQUENCE [LARGE SCALE GENOMIC DNA]</scope>
    <source>
        <strain evidence="3 4">JZ R-183</strain>
    </source>
</reference>
<organism evidence="3 4">
    <name type="scientific">Galactobacter caseinivorans</name>
    <dbReference type="NCBI Taxonomy" id="2676123"/>
    <lineage>
        <taxon>Bacteria</taxon>
        <taxon>Bacillati</taxon>
        <taxon>Actinomycetota</taxon>
        <taxon>Actinomycetes</taxon>
        <taxon>Micrococcales</taxon>
        <taxon>Micrococcaceae</taxon>
        <taxon>Galactobacter</taxon>
    </lineage>
</organism>
<feature type="signal peptide" evidence="2">
    <location>
        <begin position="1"/>
        <end position="28"/>
    </location>
</feature>
<dbReference type="PROSITE" id="PS51257">
    <property type="entry name" value="PROKAR_LIPOPROTEIN"/>
    <property type="match status" value="1"/>
</dbReference>
<evidence type="ECO:0000256" key="1">
    <source>
        <dbReference type="ARBA" id="ARBA00006987"/>
    </source>
</evidence>
<dbReference type="PANTHER" id="PTHR42928">
    <property type="entry name" value="TRICARBOXYLATE-BINDING PROTEIN"/>
    <property type="match status" value="1"/>
</dbReference>
<protein>
    <submittedName>
        <fullName evidence="3">Tripartite tricarboxylate transporter substrate binding protein</fullName>
    </submittedName>
</protein>
<dbReference type="Gene3D" id="3.40.190.150">
    <property type="entry name" value="Bordetella uptake gene, domain 1"/>
    <property type="match status" value="1"/>
</dbReference>
<dbReference type="PANTHER" id="PTHR42928:SF3">
    <property type="entry name" value="UPF0065 PROTEIN YFLP"/>
    <property type="match status" value="1"/>
</dbReference>
<dbReference type="EMBL" id="QQXL01000003">
    <property type="protein sequence ID" value="RKW70764.1"/>
    <property type="molecule type" value="Genomic_DNA"/>
</dbReference>
<name>A0A496PJS9_9MICC</name>
<evidence type="ECO:0000256" key="2">
    <source>
        <dbReference type="SAM" id="SignalP"/>
    </source>
</evidence>
<accession>A0A496PJS9</accession>